<dbReference type="PANTHER" id="PTHR38015">
    <property type="entry name" value="BLR6086 PROTEIN"/>
    <property type="match status" value="1"/>
</dbReference>
<dbReference type="EMBL" id="CAMPGE010012857">
    <property type="protein sequence ID" value="CAI2371613.1"/>
    <property type="molecule type" value="Genomic_DNA"/>
</dbReference>
<dbReference type="GO" id="GO:0016491">
    <property type="term" value="F:oxidoreductase activity"/>
    <property type="evidence" value="ECO:0007669"/>
    <property type="project" value="InterPro"/>
</dbReference>
<evidence type="ECO:0000259" key="1">
    <source>
        <dbReference type="Pfam" id="PF02317"/>
    </source>
</evidence>
<evidence type="ECO:0000313" key="2">
    <source>
        <dbReference type="EMBL" id="CAI2371613.1"/>
    </source>
</evidence>
<dbReference type="SUPFAM" id="SSF48179">
    <property type="entry name" value="6-phosphogluconate dehydrogenase C-terminal domain-like"/>
    <property type="match status" value="1"/>
</dbReference>
<sequence length="411" mass="45999">MERVDYQITICSGSNLAHGSIASIGHHCPNAKINVLCRRPKEFSNKFVGTTDRCIWKYKGDLKAEIQAVSDDPADVIPGSKIVIICSPLHVAAPILESIKDYLDQDTIVGSIFGQGAFDLQAFHYLGTKVEDLDLTIFGMQFVPFLCKATEYGKSAEIYGPKSYLCCATYPQERSEKVCNIISLLYSTPTVPIPNFLCLTLTPSNQIIHPGRVYGYFKDWDGKTGFDPKKLPKLYAELDDASADAIQALDDEIQAIKTAIVSKWPQVDMSALHPIKDRISYNYKESITDFSSLKTIFNTNDGYSKNVFPTLPHPDGKSVVLNTKGRFFYEDIPYGLCILKNIGDLLGVPMKSTEKMILWHQKFMDYQFIDEEGNFLPDAIEKTGIPLKYGIKTSYQLVKSSFPELFAVSKI</sequence>
<keyword evidence="3" id="KW-1185">Reference proteome</keyword>
<dbReference type="InterPro" id="IPR051729">
    <property type="entry name" value="Opine/Lysopine_DH"/>
</dbReference>
<comment type="caution">
    <text evidence="2">The sequence shown here is derived from an EMBL/GenBank/DDBJ whole genome shotgun (WGS) entry which is preliminary data.</text>
</comment>
<dbReference type="Gene3D" id="3.40.50.720">
    <property type="entry name" value="NAD(P)-binding Rossmann-like Domain"/>
    <property type="match status" value="1"/>
</dbReference>
<dbReference type="PANTHER" id="PTHR38015:SF1">
    <property type="entry name" value="OPINE DEHYDROGENASE DOMAIN-CONTAINING PROTEIN"/>
    <property type="match status" value="1"/>
</dbReference>
<accession>A0AAD1UQ55</accession>
<dbReference type="Proteomes" id="UP001295684">
    <property type="component" value="Unassembled WGS sequence"/>
</dbReference>
<dbReference type="InterPro" id="IPR008927">
    <property type="entry name" value="6-PGluconate_DH-like_C_sf"/>
</dbReference>
<dbReference type="InterPro" id="IPR013328">
    <property type="entry name" value="6PGD_dom2"/>
</dbReference>
<name>A0AAD1UQ55_EUPCR</name>
<dbReference type="AlphaFoldDB" id="A0AAD1UQ55"/>
<dbReference type="Gene3D" id="1.10.1040.10">
    <property type="entry name" value="N-(1-d-carboxylethyl)-l-norvaline Dehydrogenase, domain 2"/>
    <property type="match status" value="1"/>
</dbReference>
<gene>
    <name evidence="2" type="ORF">ECRASSUSDP1_LOCUS12937</name>
</gene>
<feature type="domain" description="Opine dehydrogenase" evidence="1">
    <location>
        <begin position="193"/>
        <end position="364"/>
    </location>
</feature>
<organism evidence="2 3">
    <name type="scientific">Euplotes crassus</name>
    <dbReference type="NCBI Taxonomy" id="5936"/>
    <lineage>
        <taxon>Eukaryota</taxon>
        <taxon>Sar</taxon>
        <taxon>Alveolata</taxon>
        <taxon>Ciliophora</taxon>
        <taxon>Intramacronucleata</taxon>
        <taxon>Spirotrichea</taxon>
        <taxon>Hypotrichia</taxon>
        <taxon>Euplotida</taxon>
        <taxon>Euplotidae</taxon>
        <taxon>Moneuplotes</taxon>
    </lineage>
</organism>
<reference evidence="2" key="1">
    <citation type="submission" date="2023-07" db="EMBL/GenBank/DDBJ databases">
        <authorList>
            <consortium name="AG Swart"/>
            <person name="Singh M."/>
            <person name="Singh A."/>
            <person name="Seah K."/>
            <person name="Emmerich C."/>
        </authorList>
    </citation>
    <scope>NUCLEOTIDE SEQUENCE</scope>
    <source>
        <strain evidence="2">DP1</strain>
    </source>
</reference>
<dbReference type="Pfam" id="PF02317">
    <property type="entry name" value="Octopine_DH"/>
    <property type="match status" value="1"/>
</dbReference>
<evidence type="ECO:0000313" key="3">
    <source>
        <dbReference type="Proteomes" id="UP001295684"/>
    </source>
</evidence>
<dbReference type="InterPro" id="IPR003421">
    <property type="entry name" value="Opine_DH"/>
</dbReference>
<proteinExistence type="predicted"/>
<protein>
    <recommendedName>
        <fullName evidence="1">Opine dehydrogenase domain-containing protein</fullName>
    </recommendedName>
</protein>